<dbReference type="Pfam" id="PF00084">
    <property type="entry name" value="Sushi"/>
    <property type="match status" value="3"/>
</dbReference>
<keyword evidence="2" id="KW-0732">Signal</keyword>
<keyword evidence="4" id="KW-1015">Disulfide bond</keyword>
<feature type="domain" description="Sushi" evidence="7">
    <location>
        <begin position="57"/>
        <end position="116"/>
    </location>
</feature>
<proteinExistence type="predicted"/>
<evidence type="ECO:0000256" key="6">
    <source>
        <dbReference type="PROSITE-ProRule" id="PRU00302"/>
    </source>
</evidence>
<feature type="domain" description="Sushi" evidence="7">
    <location>
        <begin position="117"/>
        <end position="175"/>
    </location>
</feature>
<evidence type="ECO:0000256" key="5">
    <source>
        <dbReference type="ARBA" id="ARBA00023180"/>
    </source>
</evidence>
<keyword evidence="5" id="KW-0325">Glycoprotein</keyword>
<evidence type="ECO:0000256" key="4">
    <source>
        <dbReference type="ARBA" id="ARBA00023157"/>
    </source>
</evidence>
<dbReference type="SUPFAM" id="SSF57535">
    <property type="entry name" value="Complement control module/SCR domain"/>
    <property type="match status" value="3"/>
</dbReference>
<evidence type="ECO:0000259" key="7">
    <source>
        <dbReference type="PROSITE" id="PS50923"/>
    </source>
</evidence>
<dbReference type="PANTHER" id="PTHR46393:SF7">
    <property type="entry name" value="COMPLEMENT C2"/>
    <property type="match status" value="1"/>
</dbReference>
<accession>A0ABY7G6G5</accession>
<evidence type="ECO:0000256" key="3">
    <source>
        <dbReference type="ARBA" id="ARBA00022737"/>
    </source>
</evidence>
<dbReference type="Gene3D" id="2.10.70.10">
    <property type="entry name" value="Complement Module, domain 1"/>
    <property type="match status" value="3"/>
</dbReference>
<feature type="non-terminal residue" evidence="8">
    <location>
        <position position="1"/>
    </location>
</feature>
<evidence type="ECO:0000256" key="1">
    <source>
        <dbReference type="ARBA" id="ARBA00022659"/>
    </source>
</evidence>
<dbReference type="PROSITE" id="PS50923">
    <property type="entry name" value="SUSHI"/>
    <property type="match status" value="3"/>
</dbReference>
<dbReference type="PANTHER" id="PTHR46393">
    <property type="entry name" value="SUSHI DOMAIN-CONTAINING PROTEIN"/>
    <property type="match status" value="1"/>
</dbReference>
<feature type="domain" description="Sushi" evidence="7">
    <location>
        <begin position="1"/>
        <end position="56"/>
    </location>
</feature>
<dbReference type="InterPro" id="IPR035976">
    <property type="entry name" value="Sushi/SCR/CCP_sf"/>
</dbReference>
<keyword evidence="3" id="KW-0677">Repeat</keyword>
<sequence>CEPIAAPEHAIVDYPQGRLSTATFHCEVGYVPTGPTIKKCSTDGIWLPSESLTCSLTDCGPPDVPENMHFKLTNSTRFGNEALFDCSAGHAIQGPERKRCYDTGIWEPNELNECIPYECGELVYPDNGYIISNGTSFDSHLVYICLRGYEIQGPSSLRCNETGHWFPEEDTSCIPKCAYIKPQHHENTLSQISILDSTHFTIFKHSMIQNLACFNSL</sequence>
<keyword evidence="9" id="KW-1185">Reference proteome</keyword>
<comment type="caution">
    <text evidence="6">Lacks conserved residue(s) required for the propagation of feature annotation.</text>
</comment>
<dbReference type="SMART" id="SM00032">
    <property type="entry name" value="CCP"/>
    <property type="match status" value="3"/>
</dbReference>
<gene>
    <name evidence="8" type="ORF">MAR_003605</name>
</gene>
<reference evidence="8" key="1">
    <citation type="submission" date="2022-11" db="EMBL/GenBank/DDBJ databases">
        <title>Centuries of genome instability and evolution in soft-shell clam transmissible cancer (bioRxiv).</title>
        <authorList>
            <person name="Hart S.F.M."/>
            <person name="Yonemitsu M.A."/>
            <person name="Giersch R.M."/>
            <person name="Beal B.F."/>
            <person name="Arriagada G."/>
            <person name="Davis B.W."/>
            <person name="Ostrander E.A."/>
            <person name="Goff S.P."/>
            <person name="Metzger M.J."/>
        </authorList>
    </citation>
    <scope>NUCLEOTIDE SEQUENCE</scope>
    <source>
        <strain evidence="8">MELC-2E11</strain>
        <tissue evidence="8">Siphon/mantle</tissue>
    </source>
</reference>
<name>A0ABY7G6G5_MYAAR</name>
<dbReference type="CDD" id="cd00033">
    <property type="entry name" value="CCP"/>
    <property type="match status" value="3"/>
</dbReference>
<evidence type="ECO:0000313" key="9">
    <source>
        <dbReference type="Proteomes" id="UP001164746"/>
    </source>
</evidence>
<evidence type="ECO:0000256" key="2">
    <source>
        <dbReference type="ARBA" id="ARBA00022729"/>
    </source>
</evidence>
<evidence type="ECO:0000313" key="8">
    <source>
        <dbReference type="EMBL" id="WAR30037.1"/>
    </source>
</evidence>
<dbReference type="Proteomes" id="UP001164746">
    <property type="component" value="Chromosome 16"/>
</dbReference>
<dbReference type="EMBL" id="CP111027">
    <property type="protein sequence ID" value="WAR30037.1"/>
    <property type="molecule type" value="Genomic_DNA"/>
</dbReference>
<organism evidence="8 9">
    <name type="scientific">Mya arenaria</name>
    <name type="common">Soft-shell clam</name>
    <dbReference type="NCBI Taxonomy" id="6604"/>
    <lineage>
        <taxon>Eukaryota</taxon>
        <taxon>Metazoa</taxon>
        <taxon>Spiralia</taxon>
        <taxon>Lophotrochozoa</taxon>
        <taxon>Mollusca</taxon>
        <taxon>Bivalvia</taxon>
        <taxon>Autobranchia</taxon>
        <taxon>Heteroconchia</taxon>
        <taxon>Euheterodonta</taxon>
        <taxon>Imparidentia</taxon>
        <taxon>Neoheterodontei</taxon>
        <taxon>Myida</taxon>
        <taxon>Myoidea</taxon>
        <taxon>Myidae</taxon>
        <taxon>Mya</taxon>
    </lineage>
</organism>
<keyword evidence="1 6" id="KW-0768">Sushi</keyword>
<dbReference type="InterPro" id="IPR000436">
    <property type="entry name" value="Sushi_SCR_CCP_dom"/>
</dbReference>
<protein>
    <submittedName>
        <fullName evidence="8">CSMD1-like protein</fullName>
    </submittedName>
</protein>